<feature type="domain" description="EGF-like" evidence="4">
    <location>
        <begin position="239"/>
        <end position="252"/>
    </location>
</feature>
<dbReference type="SMART" id="SM00181">
    <property type="entry name" value="EGF"/>
    <property type="match status" value="6"/>
</dbReference>
<keyword evidence="2" id="KW-0472">Membrane</keyword>
<dbReference type="InterPro" id="IPR000742">
    <property type="entry name" value="EGF"/>
</dbReference>
<feature type="signal peptide" evidence="3">
    <location>
        <begin position="1"/>
        <end position="28"/>
    </location>
</feature>
<dbReference type="Pfam" id="PF01683">
    <property type="entry name" value="EB"/>
    <property type="match status" value="2"/>
</dbReference>
<dbReference type="EnsemblMetazoa" id="G30471.2">
    <property type="protein sequence ID" value="G30471.2:cds"/>
    <property type="gene ID" value="G30471"/>
</dbReference>
<keyword evidence="3" id="KW-0732">Signal</keyword>
<organism evidence="5 6">
    <name type="scientific">Magallana gigas</name>
    <name type="common">Pacific oyster</name>
    <name type="synonym">Crassostrea gigas</name>
    <dbReference type="NCBI Taxonomy" id="29159"/>
    <lineage>
        <taxon>Eukaryota</taxon>
        <taxon>Metazoa</taxon>
        <taxon>Spiralia</taxon>
        <taxon>Lophotrochozoa</taxon>
        <taxon>Mollusca</taxon>
        <taxon>Bivalvia</taxon>
        <taxon>Autobranchia</taxon>
        <taxon>Pteriomorphia</taxon>
        <taxon>Ostreida</taxon>
        <taxon>Ostreoidea</taxon>
        <taxon>Ostreidae</taxon>
        <taxon>Magallana</taxon>
    </lineage>
</organism>
<feature type="transmembrane region" description="Helical" evidence="2">
    <location>
        <begin position="465"/>
        <end position="489"/>
    </location>
</feature>
<evidence type="ECO:0000256" key="3">
    <source>
        <dbReference type="SAM" id="SignalP"/>
    </source>
</evidence>
<evidence type="ECO:0000313" key="6">
    <source>
        <dbReference type="Proteomes" id="UP000005408"/>
    </source>
</evidence>
<feature type="chain" id="PRO_5036474935" description="EGF-like domain-containing protein" evidence="3">
    <location>
        <begin position="29"/>
        <end position="884"/>
    </location>
</feature>
<feature type="domain" description="EGF-like" evidence="4">
    <location>
        <begin position="738"/>
        <end position="751"/>
    </location>
</feature>
<protein>
    <recommendedName>
        <fullName evidence="4">EGF-like domain-containing protein</fullName>
    </recommendedName>
</protein>
<evidence type="ECO:0000256" key="2">
    <source>
        <dbReference type="SAM" id="Phobius"/>
    </source>
</evidence>
<keyword evidence="2" id="KW-1133">Transmembrane helix</keyword>
<dbReference type="PANTHER" id="PTHR39069:SF8">
    <property type="entry name" value="FI17111P1"/>
    <property type="match status" value="1"/>
</dbReference>
<feature type="region of interest" description="Disordered" evidence="1">
    <location>
        <begin position="498"/>
        <end position="526"/>
    </location>
</feature>
<name>A0A8W8M3X2_MAGGI</name>
<keyword evidence="2" id="KW-0812">Transmembrane</keyword>
<proteinExistence type="predicted"/>
<feature type="compositionally biased region" description="Polar residues" evidence="1">
    <location>
        <begin position="505"/>
        <end position="524"/>
    </location>
</feature>
<evidence type="ECO:0000259" key="4">
    <source>
        <dbReference type="PROSITE" id="PS01186"/>
    </source>
</evidence>
<dbReference type="Proteomes" id="UP000005408">
    <property type="component" value="Unassembled WGS sequence"/>
</dbReference>
<keyword evidence="6" id="KW-1185">Reference proteome</keyword>
<evidence type="ECO:0000256" key="1">
    <source>
        <dbReference type="SAM" id="MobiDB-lite"/>
    </source>
</evidence>
<dbReference type="InterPro" id="IPR006149">
    <property type="entry name" value="EB_dom"/>
</dbReference>
<sequence>MGPTRAIVLKVPVAVRILILNLIQTSCTESLSFVGKFYYKDVVSFVRSDQSCGFLPSDLPHIIQKHHSVEKESCLVFLTNVTDKSSRSMFIEFDTKYFAFGAKYSFDTKIGACYETSLQKVEGLLICEGPTDVNGTTCDQGCNRGNEVCRSAMGDNQEFCVSERTYKESCDDNLPCSRNLECKASGDKKTCQCKQDYEAIEGRCLKGQLPLGEICEYDSQCMGNLSQCLQDELKGRRVCSCLKGYIAIGNQCYKSGLVLHENCRGDLQCTGTENAERCNTVEHHAQRTCTCNDDYIDIGSKCYKKNRRLYESCERSEQCTAYGGASECKDIDGVKICHCREDSRVFNGVCLKSELSLDEPCYIDGQCLGARNATVCGGKHNGSTSLTCQCNTGFLRYRKGCLQENKHLFEECEIDDQCNGTSLVCREIRNRKLCLCKEGFKADVEHLECFKALKTGASGRNYQSVLTAVCGVLGFVCIIACSVVIRFVLRRREQATKRIDENQKTSDSSSIEIHNSPAENSTKNVDQETKKKNFKIFEPTEDVYNEADPVEEIDSQHVYNISNHHPTFILIIYLGYQILDRKFGKSTISGRLILWTYHYQDFTAFVRSEERCGFYPENVSSFIRRGPTVLSGSRCNQGCNRLSEVCRRSSDVNEEFCISERKIDDFYDNNLLCPRNSECRMVNNFTSCQCLEDYEALDGRCKKVGLTLGDTCDYNSQCSGTINASLCLHDRIRNKKVCSCVNGYVAGASNCILGRSGCPRGPWLTSKRLQVDKQLYEECEKDDQCNATSEKEVCREIRGRKLCLCEVGFIEDTTALKCLQVNNLQFTGQEIIQPLHNEFAHRCRKNAIHTLLTLTLNGHPFLSSDIQAIRPYEYWSTQLYDLEY</sequence>
<accession>A0A8W8M3X2</accession>
<dbReference type="PANTHER" id="PTHR39069">
    <property type="entry name" value="ECDYSONE-INDUCIBLE GENE E1, ISOFORM A"/>
    <property type="match status" value="1"/>
</dbReference>
<dbReference type="AlphaFoldDB" id="A0A8W8M3X2"/>
<evidence type="ECO:0000313" key="5">
    <source>
        <dbReference type="EnsemblMetazoa" id="G30471.2:cds"/>
    </source>
</evidence>
<reference evidence="5" key="1">
    <citation type="submission" date="2022-08" db="UniProtKB">
        <authorList>
            <consortium name="EnsemblMetazoa"/>
        </authorList>
    </citation>
    <scope>IDENTIFICATION</scope>
    <source>
        <strain evidence="5">05x7-T-G4-1.051#20</strain>
    </source>
</reference>
<dbReference type="PROSITE" id="PS01186">
    <property type="entry name" value="EGF_2"/>
    <property type="match status" value="2"/>
</dbReference>